<dbReference type="GO" id="GO:0016887">
    <property type="term" value="F:ATP hydrolysis activity"/>
    <property type="evidence" value="ECO:0007669"/>
    <property type="project" value="InterPro"/>
</dbReference>
<dbReference type="RefSeq" id="WP_155305705.1">
    <property type="nucleotide sequence ID" value="NZ_AP021875.1"/>
</dbReference>
<evidence type="ECO:0000256" key="3">
    <source>
        <dbReference type="ARBA" id="ARBA00022840"/>
    </source>
</evidence>
<proteinExistence type="predicted"/>
<keyword evidence="6" id="KW-1185">Reference proteome</keyword>
<dbReference type="InterPro" id="IPR003439">
    <property type="entry name" value="ABC_transporter-like_ATP-bd"/>
</dbReference>
<dbReference type="InterPro" id="IPR027417">
    <property type="entry name" value="P-loop_NTPase"/>
</dbReference>
<keyword evidence="1" id="KW-0813">Transport</keyword>
<dbReference type="PANTHER" id="PTHR43023">
    <property type="entry name" value="PROTEIN TRIGALACTOSYLDIACYLGLYCEROL 3, CHLOROPLASTIC"/>
    <property type="match status" value="1"/>
</dbReference>
<dbReference type="OrthoDB" id="9802264at2"/>
<dbReference type="SMART" id="SM00382">
    <property type="entry name" value="AAA"/>
    <property type="match status" value="1"/>
</dbReference>
<dbReference type="InterPro" id="IPR017871">
    <property type="entry name" value="ABC_transporter-like_CS"/>
</dbReference>
<dbReference type="PROSITE" id="PS00211">
    <property type="entry name" value="ABC_TRANSPORTER_1"/>
    <property type="match status" value="1"/>
</dbReference>
<gene>
    <name evidence="5" type="ORF">DSCW_43220</name>
</gene>
<dbReference type="EMBL" id="AP021875">
    <property type="protein sequence ID" value="BBO76905.1"/>
    <property type="molecule type" value="Genomic_DNA"/>
</dbReference>
<dbReference type="PANTHER" id="PTHR43023:SF6">
    <property type="entry name" value="INTERMEMBRANE PHOSPHOLIPID TRANSPORT SYSTEM ATP-BINDING PROTEIN MLAF"/>
    <property type="match status" value="1"/>
</dbReference>
<dbReference type="Gene3D" id="3.40.50.300">
    <property type="entry name" value="P-loop containing nucleotide triphosphate hydrolases"/>
    <property type="match status" value="1"/>
</dbReference>
<keyword evidence="2" id="KW-0547">Nucleotide-binding</keyword>
<dbReference type="PROSITE" id="PS50893">
    <property type="entry name" value="ABC_TRANSPORTER_2"/>
    <property type="match status" value="1"/>
</dbReference>
<feature type="domain" description="ABC transporter" evidence="4">
    <location>
        <begin position="6"/>
        <end position="242"/>
    </location>
</feature>
<evidence type="ECO:0000256" key="1">
    <source>
        <dbReference type="ARBA" id="ARBA00022448"/>
    </source>
</evidence>
<dbReference type="KEGG" id="dwd:DSCW_43220"/>
<protein>
    <submittedName>
        <fullName evidence="5">ABC transporter ATP-binding protein</fullName>
    </submittedName>
</protein>
<evidence type="ECO:0000313" key="6">
    <source>
        <dbReference type="Proteomes" id="UP000427769"/>
    </source>
</evidence>
<organism evidence="5 6">
    <name type="scientific">Desulfosarcina widdelii</name>
    <dbReference type="NCBI Taxonomy" id="947919"/>
    <lineage>
        <taxon>Bacteria</taxon>
        <taxon>Pseudomonadati</taxon>
        <taxon>Thermodesulfobacteriota</taxon>
        <taxon>Desulfobacteria</taxon>
        <taxon>Desulfobacterales</taxon>
        <taxon>Desulfosarcinaceae</taxon>
        <taxon>Desulfosarcina</taxon>
    </lineage>
</organism>
<evidence type="ECO:0000259" key="4">
    <source>
        <dbReference type="PROSITE" id="PS50893"/>
    </source>
</evidence>
<name>A0A5K7Z890_9BACT</name>
<dbReference type="AlphaFoldDB" id="A0A5K7Z890"/>
<evidence type="ECO:0000256" key="2">
    <source>
        <dbReference type="ARBA" id="ARBA00022741"/>
    </source>
</evidence>
<accession>A0A5K7Z890</accession>
<dbReference type="Pfam" id="PF00005">
    <property type="entry name" value="ABC_tran"/>
    <property type="match status" value="1"/>
</dbReference>
<evidence type="ECO:0000313" key="5">
    <source>
        <dbReference type="EMBL" id="BBO76905.1"/>
    </source>
</evidence>
<dbReference type="Proteomes" id="UP000427769">
    <property type="component" value="Chromosome"/>
</dbReference>
<dbReference type="InterPro" id="IPR003593">
    <property type="entry name" value="AAA+_ATPase"/>
</dbReference>
<dbReference type="SUPFAM" id="SSF52540">
    <property type="entry name" value="P-loop containing nucleoside triphosphate hydrolases"/>
    <property type="match status" value="1"/>
</dbReference>
<reference evidence="5 6" key="1">
    <citation type="submission" date="2019-11" db="EMBL/GenBank/DDBJ databases">
        <title>Comparative genomics of hydrocarbon-degrading Desulfosarcina strains.</title>
        <authorList>
            <person name="Watanabe M."/>
            <person name="Kojima H."/>
            <person name="Fukui M."/>
        </authorList>
    </citation>
    <scope>NUCLEOTIDE SEQUENCE [LARGE SCALE GENOMIC DNA]</scope>
    <source>
        <strain evidence="5 6">PP31</strain>
    </source>
</reference>
<dbReference type="GO" id="GO:0005524">
    <property type="term" value="F:ATP binding"/>
    <property type="evidence" value="ECO:0007669"/>
    <property type="project" value="UniProtKB-KW"/>
</dbReference>
<keyword evidence="3 5" id="KW-0067">ATP-binding</keyword>
<sequence length="256" mass="28762">MDEPLIQFNQVCKHFGDNVVLDGVDLSIFKGQVTAIIGKSGIGKSVLLKHIIGLLEPDAGEILFEGRSRGAMTKAERRSLKMKFSYMFQGTALFDSMTVYDNVALPLKENRRVAFNEIKERVRDKLAQLDLIGIEEKYPSQLSGGMKKRVAMARALVTEPQIVLFDEPTTGLDPIRKNAAHRMISQYQQAFGFTGVMVSHEIPDVFHISQRIAMLDRGRILFQGSPEEIQSSDEPAIRHFIRGEVPEGEEYDGLHE</sequence>